<dbReference type="SUPFAM" id="SSF46785">
    <property type="entry name" value="Winged helix' DNA-binding domain"/>
    <property type="match status" value="1"/>
</dbReference>
<dbReference type="EMBL" id="JBIAWJ010000028">
    <property type="protein sequence ID" value="MFF4526677.1"/>
    <property type="molecule type" value="Genomic_DNA"/>
</dbReference>
<keyword evidence="6" id="KW-1185">Reference proteome</keyword>
<dbReference type="PROSITE" id="PS00894">
    <property type="entry name" value="HTH_DEOR_1"/>
    <property type="match status" value="1"/>
</dbReference>
<dbReference type="InterPro" id="IPR036388">
    <property type="entry name" value="WH-like_DNA-bd_sf"/>
</dbReference>
<gene>
    <name evidence="5" type="ORF">ACFY1D_35405</name>
</gene>
<organism evidence="5 6">
    <name type="scientific">Streptomyces bluensis</name>
    <dbReference type="NCBI Taxonomy" id="33897"/>
    <lineage>
        <taxon>Bacteria</taxon>
        <taxon>Bacillati</taxon>
        <taxon>Actinomycetota</taxon>
        <taxon>Actinomycetes</taxon>
        <taxon>Kitasatosporales</taxon>
        <taxon>Streptomycetaceae</taxon>
        <taxon>Streptomyces</taxon>
    </lineage>
</organism>
<evidence type="ECO:0000259" key="4">
    <source>
        <dbReference type="PROSITE" id="PS51000"/>
    </source>
</evidence>
<dbReference type="Gene3D" id="1.10.10.10">
    <property type="entry name" value="Winged helix-like DNA-binding domain superfamily/Winged helix DNA-binding domain"/>
    <property type="match status" value="1"/>
</dbReference>
<dbReference type="PROSITE" id="PS52050">
    <property type="entry name" value="WYL"/>
    <property type="match status" value="1"/>
</dbReference>
<dbReference type="InterPro" id="IPR028349">
    <property type="entry name" value="PafC-like"/>
</dbReference>
<protein>
    <submittedName>
        <fullName evidence="5">Helix-turn-helix transcriptional regulator</fullName>
    </submittedName>
</protein>
<dbReference type="PANTHER" id="PTHR34580">
    <property type="match status" value="1"/>
</dbReference>
<evidence type="ECO:0000256" key="1">
    <source>
        <dbReference type="ARBA" id="ARBA00023015"/>
    </source>
</evidence>
<evidence type="ECO:0000313" key="5">
    <source>
        <dbReference type="EMBL" id="MFF4526677.1"/>
    </source>
</evidence>
<dbReference type="PROSITE" id="PS51000">
    <property type="entry name" value="HTH_DEOR_2"/>
    <property type="match status" value="1"/>
</dbReference>
<evidence type="ECO:0000313" key="6">
    <source>
        <dbReference type="Proteomes" id="UP001602058"/>
    </source>
</evidence>
<accession>A0ABW6UT81</accession>
<dbReference type="PANTHER" id="PTHR34580:SF3">
    <property type="entry name" value="PROTEIN PAFB"/>
    <property type="match status" value="1"/>
</dbReference>
<dbReference type="InterPro" id="IPR026881">
    <property type="entry name" value="WYL_dom"/>
</dbReference>
<name>A0ABW6UT81_9ACTN</name>
<keyword evidence="1" id="KW-0805">Transcription regulation</keyword>
<dbReference type="Pfam" id="PF08279">
    <property type="entry name" value="HTH_11"/>
    <property type="match status" value="1"/>
</dbReference>
<dbReference type="InterPro" id="IPR001034">
    <property type="entry name" value="DeoR_HTH"/>
</dbReference>
<feature type="domain" description="HTH deoR-type" evidence="4">
    <location>
        <begin position="4"/>
        <end position="59"/>
    </location>
</feature>
<dbReference type="PIRSF" id="PIRSF016838">
    <property type="entry name" value="PafC"/>
    <property type="match status" value="1"/>
</dbReference>
<dbReference type="InterPro" id="IPR051534">
    <property type="entry name" value="CBASS_pafABC_assoc_protein"/>
</dbReference>
<keyword evidence="3" id="KW-0804">Transcription</keyword>
<dbReference type="RefSeq" id="WP_387892154.1">
    <property type="nucleotide sequence ID" value="NZ_JBIAWJ010000028.1"/>
</dbReference>
<comment type="caution">
    <text evidence="5">The sequence shown here is derived from an EMBL/GenBank/DDBJ whole genome shotgun (WGS) entry which is preliminary data.</text>
</comment>
<dbReference type="InterPro" id="IPR013196">
    <property type="entry name" value="HTH_11"/>
</dbReference>
<dbReference type="Pfam" id="PF13280">
    <property type="entry name" value="WYL"/>
    <property type="match status" value="1"/>
</dbReference>
<keyword evidence="2" id="KW-0238">DNA-binding</keyword>
<dbReference type="InterPro" id="IPR018356">
    <property type="entry name" value="Tscrpt_reg_HTH_DeoR_CS"/>
</dbReference>
<reference evidence="5 6" key="1">
    <citation type="submission" date="2024-10" db="EMBL/GenBank/DDBJ databases">
        <title>The Natural Products Discovery Center: Release of the First 8490 Sequenced Strains for Exploring Actinobacteria Biosynthetic Diversity.</title>
        <authorList>
            <person name="Kalkreuter E."/>
            <person name="Kautsar S.A."/>
            <person name="Yang D."/>
            <person name="Bader C.D."/>
            <person name="Teijaro C.N."/>
            <person name="Fluegel L."/>
            <person name="Davis C.M."/>
            <person name="Simpson J.R."/>
            <person name="Lauterbach L."/>
            <person name="Steele A.D."/>
            <person name="Gui C."/>
            <person name="Meng S."/>
            <person name="Li G."/>
            <person name="Viehrig K."/>
            <person name="Ye F."/>
            <person name="Su P."/>
            <person name="Kiefer A.F."/>
            <person name="Nichols A."/>
            <person name="Cepeda A.J."/>
            <person name="Yan W."/>
            <person name="Fan B."/>
            <person name="Jiang Y."/>
            <person name="Adhikari A."/>
            <person name="Zheng C.-J."/>
            <person name="Schuster L."/>
            <person name="Cowan T.M."/>
            <person name="Smanski M.J."/>
            <person name="Chevrette M.G."/>
            <person name="De Carvalho L.P.S."/>
            <person name="Shen B."/>
        </authorList>
    </citation>
    <scope>NUCLEOTIDE SEQUENCE [LARGE SCALE GENOMIC DNA]</scope>
    <source>
        <strain evidence="5 6">NPDC001390</strain>
    </source>
</reference>
<evidence type="ECO:0000256" key="2">
    <source>
        <dbReference type="ARBA" id="ARBA00023125"/>
    </source>
</evidence>
<sequence>MRKTSSRLLTLLSLLQTHRDWSGGDLAERLHISSRTVRRDIDRLRELGYRITTVKGPAGGYRLEAGTHMPPMLFDDDQAVALAVALQTAATGTFVAENATRALATLRQVMPPRLRHRIDLLRITAVPPPEARDTPQVDTQVLVDLGRAIHAREELRFDHTPGASASADNPRRVQPHHLVTWRHRWYLVAWDLDREDWRTFRVDRVRPRTPTGPRFAPRELPGGNVSTFITSRFRGNDGTTTDWPCQGEVVLHLPAAEVAPFAQDGIVEELSPHHCRLTLGSWSWTGLATTIGRFDTDIEVIGPPQLATAFADLAARYARAAGTTGPGRTGRVSGGSAR</sequence>
<proteinExistence type="predicted"/>
<dbReference type="Proteomes" id="UP001602058">
    <property type="component" value="Unassembled WGS sequence"/>
</dbReference>
<dbReference type="InterPro" id="IPR036390">
    <property type="entry name" value="WH_DNA-bd_sf"/>
</dbReference>
<evidence type="ECO:0000256" key="3">
    <source>
        <dbReference type="ARBA" id="ARBA00023163"/>
    </source>
</evidence>